<name>A0ABV1ILT5_9FIRM</name>
<protein>
    <submittedName>
        <fullName evidence="6">Phage tail sheath family protein</fullName>
    </submittedName>
</protein>
<comment type="similarity">
    <text evidence="1">Belongs to the myoviridae tail sheath protein family.</text>
</comment>
<organism evidence="6 7">
    <name type="scientific">Faecalibacterium longum</name>
    <dbReference type="NCBI Taxonomy" id="1851428"/>
    <lineage>
        <taxon>Bacteria</taxon>
        <taxon>Bacillati</taxon>
        <taxon>Bacillota</taxon>
        <taxon>Clostridia</taxon>
        <taxon>Eubacteriales</taxon>
        <taxon>Oscillospiraceae</taxon>
        <taxon>Faecalibacterium</taxon>
    </lineage>
</organism>
<reference evidence="6 7" key="1">
    <citation type="submission" date="2024-04" db="EMBL/GenBank/DDBJ databases">
        <title>Human intestinal bacterial collection.</title>
        <authorList>
            <person name="Pauvert C."/>
            <person name="Hitch T.C.A."/>
            <person name="Clavel T."/>
        </authorList>
    </citation>
    <scope>NUCLEOTIDE SEQUENCE [LARGE SCALE GENOMIC DNA]</scope>
    <source>
        <strain evidence="6 7">CLA-AA-H236</strain>
    </source>
</reference>
<dbReference type="InterPro" id="IPR035326">
    <property type="entry name" value="Beta_sandwich_Seath"/>
</dbReference>
<dbReference type="EMBL" id="JBBNIB010000106">
    <property type="protein sequence ID" value="MEQ2687793.1"/>
    <property type="molecule type" value="Genomic_DNA"/>
</dbReference>
<feature type="domain" description="Tail sheath protein C-terminal" evidence="4">
    <location>
        <begin position="348"/>
        <end position="446"/>
    </location>
</feature>
<dbReference type="Proteomes" id="UP001439984">
    <property type="component" value="Unassembled WGS sequence"/>
</dbReference>
<dbReference type="InterPro" id="IPR054564">
    <property type="entry name" value="Gp18_domIII_N"/>
</dbReference>
<dbReference type="InterPro" id="IPR020287">
    <property type="entry name" value="Tail_sheath_C"/>
</dbReference>
<dbReference type="InterPro" id="IPR035089">
    <property type="entry name" value="Phage_sheath_subtilisin"/>
</dbReference>
<evidence type="ECO:0000259" key="2">
    <source>
        <dbReference type="Pfam" id="PF04984"/>
    </source>
</evidence>
<proteinExistence type="inferred from homology"/>
<dbReference type="Gene3D" id="3.40.50.11790">
    <property type="match status" value="1"/>
</dbReference>
<feature type="domain" description="Tail sheath protein Gp18-like" evidence="5">
    <location>
        <begin position="34"/>
        <end position="84"/>
    </location>
</feature>
<dbReference type="Pfam" id="PF22671">
    <property type="entry name" value="Gp18_domIII_N"/>
    <property type="match status" value="1"/>
</dbReference>
<evidence type="ECO:0000259" key="4">
    <source>
        <dbReference type="Pfam" id="PF17482"/>
    </source>
</evidence>
<evidence type="ECO:0000259" key="3">
    <source>
        <dbReference type="Pfam" id="PF17481"/>
    </source>
</evidence>
<evidence type="ECO:0000313" key="6">
    <source>
        <dbReference type="EMBL" id="MEQ2687793.1"/>
    </source>
</evidence>
<dbReference type="Pfam" id="PF04984">
    <property type="entry name" value="Phage_sheath_1"/>
    <property type="match status" value="1"/>
</dbReference>
<sequence>MAAGGTFTVQNKTRPGIYFRFRSQNGQSLAIGDRGIVAIPEALSWGPTAQVIELDSGADPVPFTGYDLTAAQSRFLNEIFKGSNRTAPPRKVLLYRLSASGSAKASALIDPLTATAKYAGIRGNDITVIVTALSSPEDSFEVSTVVDGEVKDTQTAQTVEDLIANDWVEWSGTGKLTATIGATLTGGADGTVAPSAYSAFVTAIEPYKFDSLIYDGTDSTVRDAMERFIKRVNTETGTFCQLVESGASGPDSRFIINVGNGVVLSDGTTLTAAQTCWWAGGVASGATYAEDLTNAVYPNAVDVSPRLTHSQYVEAINKGQFVFNVDDGTVRVEYDLDSLTTFTTDIGEVYRYNRTMRLCNTIANDLRAQFAQNFMGIVDNTEDGRRQYKSAIVKYLTQLQASGGIQNFDAENDVIVEKGEAKDAVLITLAIEAVGSTNKIYITLEVA</sequence>
<gene>
    <name evidence="6" type="ORF">AAAU72_06320</name>
</gene>
<keyword evidence="7" id="KW-1185">Reference proteome</keyword>
<dbReference type="Gene3D" id="2.60.40.4290">
    <property type="match status" value="1"/>
</dbReference>
<dbReference type="Gene3D" id="3.30.1490.360">
    <property type="match status" value="1"/>
</dbReference>
<accession>A0ABV1ILT5</accession>
<dbReference type="Gene3D" id="3.30.1370.220">
    <property type="match status" value="1"/>
</dbReference>
<evidence type="ECO:0000259" key="5">
    <source>
        <dbReference type="Pfam" id="PF22671"/>
    </source>
</evidence>
<comment type="caution">
    <text evidence="6">The sequence shown here is derived from an EMBL/GenBank/DDBJ whole genome shotgun (WGS) entry which is preliminary data.</text>
</comment>
<evidence type="ECO:0000313" key="7">
    <source>
        <dbReference type="Proteomes" id="UP001439984"/>
    </source>
</evidence>
<dbReference type="Pfam" id="PF17482">
    <property type="entry name" value="Phage_sheath_1C"/>
    <property type="match status" value="1"/>
</dbReference>
<dbReference type="Pfam" id="PF17481">
    <property type="entry name" value="Phage_sheath_domII"/>
    <property type="match status" value="1"/>
</dbReference>
<feature type="domain" description="Tail sheath protein subtilisin-like" evidence="2">
    <location>
        <begin position="191"/>
        <end position="335"/>
    </location>
</feature>
<feature type="domain" description="Phage tail sheath protein-like beta-sandwich" evidence="3">
    <location>
        <begin position="101"/>
        <end position="189"/>
    </location>
</feature>
<evidence type="ECO:0000256" key="1">
    <source>
        <dbReference type="ARBA" id="ARBA00008005"/>
    </source>
</evidence>
<dbReference type="Gene3D" id="3.30.360.90">
    <property type="match status" value="1"/>
</dbReference>